<dbReference type="EMBL" id="MG030346">
    <property type="protein sequence ID" value="ATW69827.1"/>
    <property type="molecule type" value="Genomic_DNA"/>
</dbReference>
<accession>A0A2H4PRB3</accession>
<dbReference type="KEGG" id="vg:62680594"/>
<keyword evidence="2" id="KW-1185">Reference proteome</keyword>
<dbReference type="RefSeq" id="YP_009997962.1">
    <property type="nucleotide sequence ID" value="NC_052981.1"/>
</dbReference>
<evidence type="ECO:0000313" key="1">
    <source>
        <dbReference type="EMBL" id="ATW69827.1"/>
    </source>
</evidence>
<protein>
    <submittedName>
        <fullName evidence="1">Uncharacterized protein</fullName>
    </submittedName>
</protein>
<proteinExistence type="predicted"/>
<name>A0A2H4PRB3_9CAUD</name>
<sequence>MWDGYRIVRATPPANTKTATQTMKTIIRIAPIDSRTNVVRCSPSKPCFCMARKKNARM</sequence>
<dbReference type="Proteomes" id="UP000241270">
    <property type="component" value="Segment"/>
</dbReference>
<dbReference type="GeneID" id="62680594"/>
<reference evidence="2" key="1">
    <citation type="submission" date="2017-10" db="EMBL/GenBank/DDBJ databases">
        <title>Isolation and characterization of a group of new proteus bacteriophages.</title>
        <authorList>
            <person name="Kozlova Y.N."/>
            <person name="Morozova V.V."/>
            <person name="Babkin I.V."/>
            <person name="Tikunova N.V."/>
            <person name="Bokovaya O.V."/>
            <person name="Shedko E.D."/>
        </authorList>
    </citation>
    <scope>NUCLEOTIDE SEQUENCE [LARGE SCALE GENOMIC DNA]</scope>
</reference>
<organism evidence="1 2">
    <name type="scientific">Proteus phage PM87</name>
    <dbReference type="NCBI Taxonomy" id="2048007"/>
    <lineage>
        <taxon>Viruses</taxon>
        <taxon>Duplodnaviria</taxon>
        <taxon>Heunggongvirae</taxon>
        <taxon>Uroviricota</taxon>
        <taxon>Caudoviricetes</taxon>
        <taxon>Casjensviridae</taxon>
        <taxon>Lavrentievavirus</taxon>
        <taxon>Lavrentievavirus PM87</taxon>
    </lineage>
</organism>
<evidence type="ECO:0000313" key="2">
    <source>
        <dbReference type="Proteomes" id="UP000241270"/>
    </source>
</evidence>